<organism evidence="1 2">
    <name type="scientific">Scortum barcoo</name>
    <name type="common">barcoo grunter</name>
    <dbReference type="NCBI Taxonomy" id="214431"/>
    <lineage>
        <taxon>Eukaryota</taxon>
        <taxon>Metazoa</taxon>
        <taxon>Chordata</taxon>
        <taxon>Craniata</taxon>
        <taxon>Vertebrata</taxon>
        <taxon>Euteleostomi</taxon>
        <taxon>Actinopterygii</taxon>
        <taxon>Neopterygii</taxon>
        <taxon>Teleostei</taxon>
        <taxon>Neoteleostei</taxon>
        <taxon>Acanthomorphata</taxon>
        <taxon>Eupercaria</taxon>
        <taxon>Centrarchiformes</taxon>
        <taxon>Terapontoidei</taxon>
        <taxon>Terapontidae</taxon>
        <taxon>Scortum</taxon>
    </lineage>
</organism>
<accession>A0ACB8VPD0</accession>
<proteinExistence type="predicted"/>
<protein>
    <submittedName>
        <fullName evidence="1">Uncharacterized protein</fullName>
    </submittedName>
</protein>
<evidence type="ECO:0000313" key="2">
    <source>
        <dbReference type="Proteomes" id="UP000831701"/>
    </source>
</evidence>
<evidence type="ECO:0000313" key="1">
    <source>
        <dbReference type="EMBL" id="KAI3357279.1"/>
    </source>
</evidence>
<sequence>MNKRETVKTESVSNCFQLGKYKSCTDSFRGRRKMLPPVIVVFVLISLARGENPAIQVTLTDKGLQYGTHVGAGWIQDKLENITFPDISGEFPIGIFGSVGYTLTDMTITKCDFPEPSVEFYQNSTGFKTSISGLSVALTGSWRTHYGAIHDGGSFNMAIFSVDVTSVVELGKNPDGHLSVTSVSCNAQVGDVDIQFYGGVSWIFKPFVHHFKDRIRGKIQDKICPNVEESIVNLEDHLQAMNVSFDVDPYLTLDLPLTDIPVVDDSSLNLGLKGEFYSIQTHAEPPFKAQSFSMPAQPGYMLSLGLSEFSLNSASYACFSSGLFEALINDSMVPPSSPVRLNTSSMGPYIPQLPKMFPGLLMTLQVYANEAPLLSFQAGAIKTGFPTTVKAFAMQSNGTHIPLFKLSVDSEFSGKVWIDGGRLKGSMALNNFTLTLDVSEVGTFKTDALERIAKMGVTLAIQKLNRKLSDGVVLPRMKQAQLVNTVLEMDKGFIAIFSDVELFTDFN</sequence>
<name>A0ACB8VPD0_9TELE</name>
<comment type="caution">
    <text evidence="1">The sequence shown here is derived from an EMBL/GenBank/DDBJ whole genome shotgun (WGS) entry which is preliminary data.</text>
</comment>
<dbReference type="EMBL" id="CM041549">
    <property type="protein sequence ID" value="KAI3357279.1"/>
    <property type="molecule type" value="Genomic_DNA"/>
</dbReference>
<reference evidence="1" key="1">
    <citation type="submission" date="2022-04" db="EMBL/GenBank/DDBJ databases">
        <title>Jade perch genome.</title>
        <authorList>
            <person name="Chao B."/>
        </authorList>
    </citation>
    <scope>NUCLEOTIDE SEQUENCE</scope>
    <source>
        <strain evidence="1">CB-2022</strain>
    </source>
</reference>
<dbReference type="Proteomes" id="UP000831701">
    <property type="component" value="Chromosome 19"/>
</dbReference>
<keyword evidence="2" id="KW-1185">Reference proteome</keyword>
<gene>
    <name evidence="1" type="ORF">L3Q82_015723</name>
</gene>